<dbReference type="Pfam" id="PF01625">
    <property type="entry name" value="PMSR"/>
    <property type="match status" value="1"/>
</dbReference>
<keyword evidence="1 4" id="KW-0560">Oxidoreductase</keyword>
<dbReference type="Gene3D" id="3.30.1060.10">
    <property type="entry name" value="Peptide methionine sulphoxide reductase MsrA"/>
    <property type="match status" value="1"/>
</dbReference>
<keyword evidence="7" id="KW-1185">Reference proteome</keyword>
<sequence length="185" mass="20163">MTSTCAPTSLQASIYLAGGCFWCVDAIFSRVRGVLGVCSGYANGHLPHPSYEQVCSGTTGHAEVLQVVYDPQVLPLAELLEIFFATHDPTTPDRQGNDVGPQYRSGIYTTTAEQLAVAQDYVAQLNQHRAFPAPVVTEVAPLTAFYPAEDGHQDYFARHPEAGYCAWVIAPKVAKFTARFAQHTR</sequence>
<comment type="catalytic activity">
    <reaction evidence="2 4">
        <text>L-methionyl-[protein] + [thioredoxin]-disulfide + H2O = L-methionyl-(S)-S-oxide-[protein] + [thioredoxin]-dithiol</text>
        <dbReference type="Rhea" id="RHEA:14217"/>
        <dbReference type="Rhea" id="RHEA-COMP:10698"/>
        <dbReference type="Rhea" id="RHEA-COMP:10700"/>
        <dbReference type="Rhea" id="RHEA-COMP:12313"/>
        <dbReference type="Rhea" id="RHEA-COMP:12315"/>
        <dbReference type="ChEBI" id="CHEBI:15377"/>
        <dbReference type="ChEBI" id="CHEBI:16044"/>
        <dbReference type="ChEBI" id="CHEBI:29950"/>
        <dbReference type="ChEBI" id="CHEBI:44120"/>
        <dbReference type="ChEBI" id="CHEBI:50058"/>
        <dbReference type="EC" id="1.8.4.11"/>
    </reaction>
</comment>
<comment type="similarity">
    <text evidence="4">Belongs to the MsrA Met sulfoxide reductase family.</text>
</comment>
<comment type="function">
    <text evidence="4">Has an important function as a repair enzyme for proteins that have been inactivated by oxidation. Catalyzes the reversible oxidation-reduction of methionine sulfoxide in proteins to methionine.</text>
</comment>
<dbReference type="Proteomes" id="UP001595967">
    <property type="component" value="Unassembled WGS sequence"/>
</dbReference>
<accession>A0ABV9GZU3</accession>
<evidence type="ECO:0000256" key="3">
    <source>
        <dbReference type="ARBA" id="ARBA00048782"/>
    </source>
</evidence>
<dbReference type="NCBIfam" id="TIGR00401">
    <property type="entry name" value="msrA"/>
    <property type="match status" value="1"/>
</dbReference>
<dbReference type="InterPro" id="IPR036509">
    <property type="entry name" value="Met_Sox_Rdtase_MsrA_sf"/>
</dbReference>
<dbReference type="EC" id="1.8.4.11" evidence="4"/>
<evidence type="ECO:0000313" key="7">
    <source>
        <dbReference type="Proteomes" id="UP001595967"/>
    </source>
</evidence>
<dbReference type="HAMAP" id="MF_01401">
    <property type="entry name" value="MsrA"/>
    <property type="match status" value="1"/>
</dbReference>
<protein>
    <recommendedName>
        <fullName evidence="4">Peptide methionine sulfoxide reductase MsrA</fullName>
        <shortName evidence="4">Protein-methionine-S-oxide reductase</shortName>
        <ecNumber evidence="4">1.8.4.11</ecNumber>
    </recommendedName>
    <alternativeName>
        <fullName evidence="4">Peptide-methionine (S)-S-oxide reductase</fullName>
        <shortName evidence="4">Peptide Met(O) reductase</shortName>
    </alternativeName>
</protein>
<comment type="catalytic activity">
    <reaction evidence="3 4">
        <text>[thioredoxin]-disulfide + L-methionine + H2O = L-methionine (S)-S-oxide + [thioredoxin]-dithiol</text>
        <dbReference type="Rhea" id="RHEA:19993"/>
        <dbReference type="Rhea" id="RHEA-COMP:10698"/>
        <dbReference type="Rhea" id="RHEA-COMP:10700"/>
        <dbReference type="ChEBI" id="CHEBI:15377"/>
        <dbReference type="ChEBI" id="CHEBI:29950"/>
        <dbReference type="ChEBI" id="CHEBI:50058"/>
        <dbReference type="ChEBI" id="CHEBI:57844"/>
        <dbReference type="ChEBI" id="CHEBI:58772"/>
        <dbReference type="EC" id="1.8.4.11"/>
    </reaction>
</comment>
<evidence type="ECO:0000256" key="2">
    <source>
        <dbReference type="ARBA" id="ARBA00047806"/>
    </source>
</evidence>
<name>A0ABV9GZU3_9BURK</name>
<comment type="caution">
    <text evidence="6">The sequence shown here is derived from an EMBL/GenBank/DDBJ whole genome shotgun (WGS) entry which is preliminary data.</text>
</comment>
<feature type="domain" description="Peptide methionine sulphoxide reductase MsrA" evidence="5">
    <location>
        <begin position="14"/>
        <end position="165"/>
    </location>
</feature>
<dbReference type="SUPFAM" id="SSF55068">
    <property type="entry name" value="Peptide methionine sulfoxide reductase"/>
    <property type="match status" value="1"/>
</dbReference>
<organism evidence="6 7">
    <name type="scientific">Comamonas nitrativorans</name>
    <dbReference type="NCBI Taxonomy" id="108437"/>
    <lineage>
        <taxon>Bacteria</taxon>
        <taxon>Pseudomonadati</taxon>
        <taxon>Pseudomonadota</taxon>
        <taxon>Betaproteobacteria</taxon>
        <taxon>Burkholderiales</taxon>
        <taxon>Comamonadaceae</taxon>
        <taxon>Comamonas</taxon>
    </lineage>
</organism>
<evidence type="ECO:0000256" key="1">
    <source>
        <dbReference type="ARBA" id="ARBA00023002"/>
    </source>
</evidence>
<evidence type="ECO:0000259" key="5">
    <source>
        <dbReference type="Pfam" id="PF01625"/>
    </source>
</evidence>
<dbReference type="GO" id="GO:0008113">
    <property type="term" value="F:peptide-methionine (S)-S-oxide reductase activity"/>
    <property type="evidence" value="ECO:0007669"/>
    <property type="project" value="UniProtKB-EC"/>
</dbReference>
<dbReference type="PANTHER" id="PTHR43774">
    <property type="entry name" value="PEPTIDE METHIONINE SULFOXIDE REDUCTASE"/>
    <property type="match status" value="1"/>
</dbReference>
<dbReference type="InterPro" id="IPR002569">
    <property type="entry name" value="Met_Sox_Rdtase_MsrA_dom"/>
</dbReference>
<evidence type="ECO:0000256" key="4">
    <source>
        <dbReference type="HAMAP-Rule" id="MF_01401"/>
    </source>
</evidence>
<dbReference type="PANTHER" id="PTHR43774:SF1">
    <property type="entry name" value="PEPTIDE METHIONINE SULFOXIDE REDUCTASE MSRA 2"/>
    <property type="match status" value="1"/>
</dbReference>
<reference evidence="7" key="1">
    <citation type="journal article" date="2019" name="Int. J. Syst. Evol. Microbiol.">
        <title>The Global Catalogue of Microorganisms (GCM) 10K type strain sequencing project: providing services to taxonomists for standard genome sequencing and annotation.</title>
        <authorList>
            <consortium name="The Broad Institute Genomics Platform"/>
            <consortium name="The Broad Institute Genome Sequencing Center for Infectious Disease"/>
            <person name="Wu L."/>
            <person name="Ma J."/>
        </authorList>
    </citation>
    <scope>NUCLEOTIDE SEQUENCE [LARGE SCALE GENOMIC DNA]</scope>
    <source>
        <strain evidence="7">JCM 11650</strain>
    </source>
</reference>
<evidence type="ECO:0000313" key="6">
    <source>
        <dbReference type="EMBL" id="MFC4623552.1"/>
    </source>
</evidence>
<feature type="active site" evidence="4">
    <location>
        <position position="20"/>
    </location>
</feature>
<dbReference type="EMBL" id="JBHSEW010000020">
    <property type="protein sequence ID" value="MFC4623552.1"/>
    <property type="molecule type" value="Genomic_DNA"/>
</dbReference>
<proteinExistence type="inferred from homology"/>
<gene>
    <name evidence="4 6" type="primary">msrA</name>
    <name evidence="6" type="ORF">ACFO3A_15240</name>
</gene>
<dbReference type="RefSeq" id="WP_377728145.1">
    <property type="nucleotide sequence ID" value="NZ_JBHSEW010000020.1"/>
</dbReference>